<proteinExistence type="predicted"/>
<name>A0ABP8Q317_9GAMM</name>
<dbReference type="EMBL" id="BAABFC010000009">
    <property type="protein sequence ID" value="GAA4496718.1"/>
    <property type="molecule type" value="Genomic_DNA"/>
</dbReference>
<feature type="region of interest" description="Disordered" evidence="1">
    <location>
        <begin position="1"/>
        <end position="60"/>
    </location>
</feature>
<feature type="compositionally biased region" description="Polar residues" evidence="1">
    <location>
        <begin position="11"/>
        <end position="20"/>
    </location>
</feature>
<evidence type="ECO:0000313" key="2">
    <source>
        <dbReference type="EMBL" id="GAA4496718.1"/>
    </source>
</evidence>
<dbReference type="PANTHER" id="PTHR37166:SF1">
    <property type="entry name" value="PROTEIN FLAG"/>
    <property type="match status" value="1"/>
</dbReference>
<dbReference type="Pfam" id="PF03646">
    <property type="entry name" value="FlaG"/>
    <property type="match status" value="1"/>
</dbReference>
<dbReference type="RefSeq" id="WP_345011088.1">
    <property type="nucleotide sequence ID" value="NZ_BAABFC010000009.1"/>
</dbReference>
<feature type="compositionally biased region" description="Polar residues" evidence="1">
    <location>
        <begin position="30"/>
        <end position="50"/>
    </location>
</feature>
<dbReference type="SUPFAM" id="SSF160214">
    <property type="entry name" value="FlaG-like"/>
    <property type="match status" value="1"/>
</dbReference>
<dbReference type="InterPro" id="IPR035924">
    <property type="entry name" value="FlaG-like_sf"/>
</dbReference>
<dbReference type="PANTHER" id="PTHR37166">
    <property type="entry name" value="PROTEIN FLAG"/>
    <property type="match status" value="1"/>
</dbReference>
<organism evidence="2 3">
    <name type="scientific">Pseudaeromonas paramecii</name>
    <dbReference type="NCBI Taxonomy" id="2138166"/>
    <lineage>
        <taxon>Bacteria</taxon>
        <taxon>Pseudomonadati</taxon>
        <taxon>Pseudomonadota</taxon>
        <taxon>Gammaproteobacteria</taxon>
        <taxon>Aeromonadales</taxon>
        <taxon>Aeromonadaceae</taxon>
        <taxon>Pseudaeromonas</taxon>
    </lineage>
</organism>
<keyword evidence="2" id="KW-0969">Cilium</keyword>
<comment type="caution">
    <text evidence="2">The sequence shown here is derived from an EMBL/GenBank/DDBJ whole genome shotgun (WGS) entry which is preliminary data.</text>
</comment>
<sequence length="145" mass="15655">MANESIPLTPASVSSLSVTDPSGRKAAQVLTDQSESVKSLAGSSATQTNTEPKEDAKSPADVLDDIIKQAQKLQEMSHLKGWAVNFRIDNDLDKTIITVVDSETQQMIRQIPSEELLNISRRVQSMQNGESGSQGMSGLLLDSQI</sequence>
<reference evidence="3" key="1">
    <citation type="journal article" date="2019" name="Int. J. Syst. Evol. Microbiol.">
        <title>The Global Catalogue of Microorganisms (GCM) 10K type strain sequencing project: providing services to taxonomists for standard genome sequencing and annotation.</title>
        <authorList>
            <consortium name="The Broad Institute Genomics Platform"/>
            <consortium name="The Broad Institute Genome Sequencing Center for Infectious Disease"/>
            <person name="Wu L."/>
            <person name="Ma J."/>
        </authorList>
    </citation>
    <scope>NUCLEOTIDE SEQUENCE [LARGE SCALE GENOMIC DNA]</scope>
    <source>
        <strain evidence="3">JCM 32226</strain>
    </source>
</reference>
<dbReference type="Gene3D" id="3.30.160.170">
    <property type="entry name" value="FlaG-like"/>
    <property type="match status" value="1"/>
</dbReference>
<protein>
    <submittedName>
        <fullName evidence="2">Flagellar protein FlaG</fullName>
    </submittedName>
</protein>
<keyword evidence="3" id="KW-1185">Reference proteome</keyword>
<evidence type="ECO:0000313" key="3">
    <source>
        <dbReference type="Proteomes" id="UP001501321"/>
    </source>
</evidence>
<gene>
    <name evidence="2" type="ORF">GCM10023095_12190</name>
</gene>
<keyword evidence="2" id="KW-0966">Cell projection</keyword>
<keyword evidence="2" id="KW-0282">Flagellum</keyword>
<dbReference type="Proteomes" id="UP001501321">
    <property type="component" value="Unassembled WGS sequence"/>
</dbReference>
<accession>A0ABP8Q317</accession>
<dbReference type="InterPro" id="IPR005186">
    <property type="entry name" value="FlaG"/>
</dbReference>
<evidence type="ECO:0000256" key="1">
    <source>
        <dbReference type="SAM" id="MobiDB-lite"/>
    </source>
</evidence>